<keyword evidence="1" id="KW-0808">Transferase</keyword>
<dbReference type="Proteomes" id="UP000829398">
    <property type="component" value="Chromosome 3"/>
</dbReference>
<gene>
    <name evidence="1" type="ORF">KPL71_008958</name>
</gene>
<name>A0ACB8MAE0_CITSI</name>
<evidence type="ECO:0000313" key="2">
    <source>
        <dbReference type="Proteomes" id="UP000829398"/>
    </source>
</evidence>
<evidence type="ECO:0000313" key="1">
    <source>
        <dbReference type="EMBL" id="KAH9782576.1"/>
    </source>
</evidence>
<accession>A0ACB8MAE0</accession>
<comment type="caution">
    <text evidence="1">The sequence shown here is derived from an EMBL/GenBank/DDBJ whole genome shotgun (WGS) entry which is preliminary data.</text>
</comment>
<dbReference type="EMBL" id="CM039172">
    <property type="protein sequence ID" value="KAH9782576.1"/>
    <property type="molecule type" value="Genomic_DNA"/>
</dbReference>
<sequence length="839" mass="93712">MRDECEALLRNKTWSLVQFSEAYKVVDSKWVFRIKQNTDGSVTKYKARLVAKGFQQTEGVDYFETFSLMVKACTVRIIFSLAVMNKRKIRQVDVNNAFLNGELIEDVYMYQLEGFINEKKSSYVCELKKALYGLKQAPRPWYDKLKNCLIRPDSGELEKFILEFSKTFALKDLGILSYFFGIEVSYADGCMYLSQRKYINDLFSKADMLNCKGCDTPIVTGLKLQKEVKGYLAPTLQHIMACKRVLRYLKETMDYGLKFSAGGEMEITVSWSSKKQSVVTMSSTESEYRALASASAEITWIQSLFTLGIAKLTVALVPGGLLILISSIVAMLALWVAILRLIVFVVAILILIPTVRAIIKSWIAVSSLVRIKATVCLLFDCGIDSDSRTITAAGLILGRALRRNLAAALIETQSLAWLFDEWGLWLASEVEEMAEDSSFTSAASPSSVSFTSWFPSIFLVPILSANSSPPGGSLLAAADSLPTSFDSSPASAASASGIIHNLNTYGSSPPYAYAPDLVPPVPSHNLVGCKWVFRVKSHLDGSVDRYKAWLVAKGFTQRLGLDYHDTSSLVVKTSTVRVIFCLALQFGWPVRQLDINNAFLNGSLDEEVYMKQPPGFIDSNRPSFVCRLRKSLYGLKQAPRAWFTTLYKFLLSYGFRQSRINASLFLYHRDGHRIYFLVYDIDSLHHFLGLELFCTPSGVFLSQHHYVRSLLDRFGMTDAKPIATPLSATVGLQQTDGSVSADAAKRILRYLKATIFYGLYLRFDTCSLNLVFGFLCPSCSVTILVPLMFEQILVAHVPSMHQLADVLTKLLPRLPFERARSKLGVLDSTPLLRGRNGLV</sequence>
<keyword evidence="2" id="KW-1185">Reference proteome</keyword>
<proteinExistence type="predicted"/>
<keyword evidence="1" id="KW-0548">Nucleotidyltransferase</keyword>
<organism evidence="1 2">
    <name type="scientific">Citrus sinensis</name>
    <name type="common">Sweet orange</name>
    <name type="synonym">Citrus aurantium var. sinensis</name>
    <dbReference type="NCBI Taxonomy" id="2711"/>
    <lineage>
        <taxon>Eukaryota</taxon>
        <taxon>Viridiplantae</taxon>
        <taxon>Streptophyta</taxon>
        <taxon>Embryophyta</taxon>
        <taxon>Tracheophyta</taxon>
        <taxon>Spermatophyta</taxon>
        <taxon>Magnoliopsida</taxon>
        <taxon>eudicotyledons</taxon>
        <taxon>Gunneridae</taxon>
        <taxon>Pentapetalae</taxon>
        <taxon>rosids</taxon>
        <taxon>malvids</taxon>
        <taxon>Sapindales</taxon>
        <taxon>Rutaceae</taxon>
        <taxon>Aurantioideae</taxon>
        <taxon>Citrus</taxon>
    </lineage>
</organism>
<protein>
    <submittedName>
        <fullName evidence="1">Reverse transcriptase Ty1/copia-type domain-containing protein</fullName>
    </submittedName>
</protein>
<keyword evidence="1" id="KW-0695">RNA-directed DNA polymerase</keyword>
<reference evidence="2" key="1">
    <citation type="journal article" date="2023" name="Hortic. Res.">
        <title>A chromosome-level phased genome enabling allele-level studies in sweet orange: a case study on citrus Huanglongbing tolerance.</title>
        <authorList>
            <person name="Wu B."/>
            <person name="Yu Q."/>
            <person name="Deng Z."/>
            <person name="Duan Y."/>
            <person name="Luo F."/>
            <person name="Gmitter F. Jr."/>
        </authorList>
    </citation>
    <scope>NUCLEOTIDE SEQUENCE [LARGE SCALE GENOMIC DNA]</scope>
    <source>
        <strain evidence="2">cv. Valencia</strain>
    </source>
</reference>